<dbReference type="PROSITE" id="PS51387">
    <property type="entry name" value="FAD_PCMH"/>
    <property type="match status" value="1"/>
</dbReference>
<dbReference type="InterPro" id="IPR016166">
    <property type="entry name" value="FAD-bd_PCMH"/>
</dbReference>
<dbReference type="Proteomes" id="UP000008181">
    <property type="component" value="Chromosome 2"/>
</dbReference>
<dbReference type="SUPFAM" id="SSF56176">
    <property type="entry name" value="FAD-binding/transporter-associated domain-like"/>
    <property type="match status" value="1"/>
</dbReference>
<gene>
    <name evidence="6" type="ORF">THITE_2045895</name>
</gene>
<dbReference type="InterPro" id="IPR016169">
    <property type="entry name" value="FAD-bd_PCMH_sub2"/>
</dbReference>
<keyword evidence="4" id="KW-0560">Oxidoreductase</keyword>
<dbReference type="STRING" id="578455.G2R4H6"/>
<dbReference type="AlphaFoldDB" id="G2R4H6"/>
<comment type="similarity">
    <text evidence="1">Belongs to the oxygen-dependent FAD-linked oxidoreductase family.</text>
</comment>
<dbReference type="InterPro" id="IPR006094">
    <property type="entry name" value="Oxid_FAD_bind_N"/>
</dbReference>
<keyword evidence="7" id="KW-1185">Reference proteome</keyword>
<evidence type="ECO:0000256" key="2">
    <source>
        <dbReference type="ARBA" id="ARBA00022630"/>
    </source>
</evidence>
<evidence type="ECO:0000256" key="4">
    <source>
        <dbReference type="ARBA" id="ARBA00023002"/>
    </source>
</evidence>
<evidence type="ECO:0000313" key="7">
    <source>
        <dbReference type="Proteomes" id="UP000008181"/>
    </source>
</evidence>
<keyword evidence="3" id="KW-0274">FAD</keyword>
<accession>G2R4H6</accession>
<evidence type="ECO:0000256" key="1">
    <source>
        <dbReference type="ARBA" id="ARBA00005466"/>
    </source>
</evidence>
<organism evidence="6 7">
    <name type="scientific">Thermothielavioides terrestris (strain ATCC 38088 / NRRL 8126)</name>
    <name type="common">Thielavia terrestris</name>
    <dbReference type="NCBI Taxonomy" id="578455"/>
    <lineage>
        <taxon>Eukaryota</taxon>
        <taxon>Fungi</taxon>
        <taxon>Dikarya</taxon>
        <taxon>Ascomycota</taxon>
        <taxon>Pezizomycotina</taxon>
        <taxon>Sordariomycetes</taxon>
        <taxon>Sordariomycetidae</taxon>
        <taxon>Sordariales</taxon>
        <taxon>Chaetomiaceae</taxon>
        <taxon>Thermothielavioides</taxon>
        <taxon>Thermothielavioides terrestris</taxon>
    </lineage>
</organism>
<proteinExistence type="inferred from homology"/>
<feature type="domain" description="FAD-binding PCMH-type" evidence="5">
    <location>
        <begin position="47"/>
        <end position="245"/>
    </location>
</feature>
<dbReference type="RefSeq" id="XP_003653256.1">
    <property type="nucleotide sequence ID" value="XM_003653208.1"/>
</dbReference>
<dbReference type="GO" id="GO:0016491">
    <property type="term" value="F:oxidoreductase activity"/>
    <property type="evidence" value="ECO:0007669"/>
    <property type="project" value="UniProtKB-KW"/>
</dbReference>
<dbReference type="InterPro" id="IPR036318">
    <property type="entry name" value="FAD-bd_PCMH-like_sf"/>
</dbReference>
<dbReference type="KEGG" id="ttt:THITE_2045895"/>
<dbReference type="eggNOG" id="KOG1231">
    <property type="taxonomic scope" value="Eukaryota"/>
</dbReference>
<dbReference type="OrthoDB" id="2151789at2759"/>
<dbReference type="GeneID" id="11517576"/>
<dbReference type="HOGENOM" id="CLU_018354_1_1_1"/>
<sequence>MASPGSDPVQLLDALTTVLGDDPKALSQRGSDEYDKANGSYFSAFENEVKPLYIAKPATVEQVQRLVEALRPHVIAGSCRIAIRGEGHAPFAGSANVQDGVTIDMRRLKGITLSADRSTVEIAVGETWTTVYTELEKHGLTVAGARVGGIGVAGFILGVVLHGHDAMPSADSDFPSYTTHAGGLSMFSTRTGFACDSVVEFKVVLASGQLVRASADENADLWIALRGGLNNFGIVTSITMTTFKAGDIWGGITYYLPGAFPQLLRAVCDFVHNEDDQDVHVMCGTGYGFGHQAASCCMYHTAGKVNAPSLQRFTAVQPQIEPMGTMRTATHLEFCDEMGKYSTNGLRQFWATLTIKPDVALMEMFHDEWQKTLDSIKDAEGFIVSFVYHPLTKALLENSAKAGGNAMDIPPADGPLFVVMLRPTWTRAEDDERIFAAVEALVETLKRLAAERGLLHRYIFTNYGYPKHNVMAGYGDRSLARLAATSEKYDPEGIFQKGVPGGFKLP</sequence>
<evidence type="ECO:0000313" key="6">
    <source>
        <dbReference type="EMBL" id="AEO66920.1"/>
    </source>
</evidence>
<name>G2R4H6_THETT</name>
<dbReference type="InterPro" id="IPR050416">
    <property type="entry name" value="FAD-linked_Oxidoreductase"/>
</dbReference>
<evidence type="ECO:0000259" key="5">
    <source>
        <dbReference type="PROSITE" id="PS51387"/>
    </source>
</evidence>
<dbReference type="PANTHER" id="PTHR42973:SF22">
    <property type="entry name" value="FAD-BINDING PCMH-TYPE DOMAIN-CONTAINING PROTEIN-RELATED"/>
    <property type="match status" value="1"/>
</dbReference>
<dbReference type="GO" id="GO:0071949">
    <property type="term" value="F:FAD binding"/>
    <property type="evidence" value="ECO:0007669"/>
    <property type="project" value="InterPro"/>
</dbReference>
<dbReference type="Gene3D" id="3.30.465.10">
    <property type="match status" value="1"/>
</dbReference>
<dbReference type="EMBL" id="CP003010">
    <property type="protein sequence ID" value="AEO66920.1"/>
    <property type="molecule type" value="Genomic_DNA"/>
</dbReference>
<protein>
    <recommendedName>
        <fullName evidence="5">FAD-binding PCMH-type domain-containing protein</fullName>
    </recommendedName>
</protein>
<keyword evidence="2" id="KW-0285">Flavoprotein</keyword>
<dbReference type="Pfam" id="PF01565">
    <property type="entry name" value="FAD_binding_4"/>
    <property type="match status" value="1"/>
</dbReference>
<dbReference type="PANTHER" id="PTHR42973">
    <property type="entry name" value="BINDING OXIDOREDUCTASE, PUTATIVE (AFU_ORTHOLOGUE AFUA_1G17690)-RELATED"/>
    <property type="match status" value="1"/>
</dbReference>
<evidence type="ECO:0000256" key="3">
    <source>
        <dbReference type="ARBA" id="ARBA00022827"/>
    </source>
</evidence>
<reference evidence="6 7" key="1">
    <citation type="journal article" date="2011" name="Nat. Biotechnol.">
        <title>Comparative genomic analysis of the thermophilic biomass-degrading fungi Myceliophthora thermophila and Thielavia terrestris.</title>
        <authorList>
            <person name="Berka R.M."/>
            <person name="Grigoriev I.V."/>
            <person name="Otillar R."/>
            <person name="Salamov A."/>
            <person name="Grimwood J."/>
            <person name="Reid I."/>
            <person name="Ishmael N."/>
            <person name="John T."/>
            <person name="Darmond C."/>
            <person name="Moisan M.-C."/>
            <person name="Henrissat B."/>
            <person name="Coutinho P.M."/>
            <person name="Lombard V."/>
            <person name="Natvig D.O."/>
            <person name="Lindquist E."/>
            <person name="Schmutz J."/>
            <person name="Lucas S."/>
            <person name="Harris P."/>
            <person name="Powlowski J."/>
            <person name="Bellemare A."/>
            <person name="Taylor D."/>
            <person name="Butler G."/>
            <person name="de Vries R.P."/>
            <person name="Allijn I.E."/>
            <person name="van den Brink J."/>
            <person name="Ushinsky S."/>
            <person name="Storms R."/>
            <person name="Powell A.J."/>
            <person name="Paulsen I.T."/>
            <person name="Elbourne L.D.H."/>
            <person name="Baker S.E."/>
            <person name="Magnuson J."/>
            <person name="LaBoissiere S."/>
            <person name="Clutterbuck A.J."/>
            <person name="Martinez D."/>
            <person name="Wogulis M."/>
            <person name="de Leon A.L."/>
            <person name="Rey M.W."/>
            <person name="Tsang A."/>
        </authorList>
    </citation>
    <scope>NUCLEOTIDE SEQUENCE [LARGE SCALE GENOMIC DNA]</scope>
    <source>
        <strain evidence="7">ATCC 38088 / NRRL 8126</strain>
    </source>
</reference>